<name>A0A914Y7T4_9BILA</name>
<reference evidence="2" key="1">
    <citation type="submission" date="2022-11" db="UniProtKB">
        <authorList>
            <consortium name="WormBaseParasite"/>
        </authorList>
    </citation>
    <scope>IDENTIFICATION</scope>
</reference>
<evidence type="ECO:0000313" key="2">
    <source>
        <dbReference type="WBParaSite" id="PSU_v2.g15515.t1"/>
    </source>
</evidence>
<sequence>MAPHRKLKDQRSLQHQIHITKLEKEIKYAETDDEKAKIYDKFAENFLMPKELWIKRLKFVVKKEMDGYTEDFSRTLMDKKNVAEKIQVLLNAIQHLYYDREAINCKVCLFFDVWEDFIDSFDSE</sequence>
<organism evidence="1 2">
    <name type="scientific">Panagrolaimus superbus</name>
    <dbReference type="NCBI Taxonomy" id="310955"/>
    <lineage>
        <taxon>Eukaryota</taxon>
        <taxon>Metazoa</taxon>
        <taxon>Ecdysozoa</taxon>
        <taxon>Nematoda</taxon>
        <taxon>Chromadorea</taxon>
        <taxon>Rhabditida</taxon>
        <taxon>Tylenchina</taxon>
        <taxon>Panagrolaimomorpha</taxon>
        <taxon>Panagrolaimoidea</taxon>
        <taxon>Panagrolaimidae</taxon>
        <taxon>Panagrolaimus</taxon>
    </lineage>
</organism>
<dbReference type="Proteomes" id="UP000887577">
    <property type="component" value="Unplaced"/>
</dbReference>
<accession>A0A914Y7T4</accession>
<proteinExistence type="predicted"/>
<evidence type="ECO:0000313" key="1">
    <source>
        <dbReference type="Proteomes" id="UP000887577"/>
    </source>
</evidence>
<protein>
    <submittedName>
        <fullName evidence="2">Uncharacterized protein</fullName>
    </submittedName>
</protein>
<dbReference type="WBParaSite" id="PSU_v2.g15515.t1">
    <property type="protein sequence ID" value="PSU_v2.g15515.t1"/>
    <property type="gene ID" value="PSU_v2.g15515"/>
</dbReference>
<keyword evidence="1" id="KW-1185">Reference proteome</keyword>
<dbReference type="AlphaFoldDB" id="A0A914Y7T4"/>